<reference evidence="2 3" key="1">
    <citation type="submission" date="2016-10" db="EMBL/GenBank/DDBJ databases">
        <authorList>
            <person name="de Groot N.N."/>
        </authorList>
    </citation>
    <scope>NUCLEOTIDE SEQUENCE [LARGE SCALE GENOMIC DNA]</scope>
    <source>
        <strain evidence="2 3">CGMCC 1.8894</strain>
    </source>
</reference>
<accession>A0A1H3D0S9</accession>
<organism evidence="2 3">
    <name type="scientific">Roseicitreum antarcticum</name>
    <dbReference type="NCBI Taxonomy" id="564137"/>
    <lineage>
        <taxon>Bacteria</taxon>
        <taxon>Pseudomonadati</taxon>
        <taxon>Pseudomonadota</taxon>
        <taxon>Alphaproteobacteria</taxon>
        <taxon>Rhodobacterales</taxon>
        <taxon>Paracoccaceae</taxon>
        <taxon>Roseicitreum</taxon>
    </lineage>
</organism>
<evidence type="ECO:0000313" key="2">
    <source>
        <dbReference type="EMBL" id="SDX59738.1"/>
    </source>
</evidence>
<proteinExistence type="predicted"/>
<dbReference type="OrthoDB" id="9809792at2"/>
<dbReference type="EMBL" id="FNOM01000011">
    <property type="protein sequence ID" value="SDX59738.1"/>
    <property type="molecule type" value="Genomic_DNA"/>
</dbReference>
<dbReference type="CDD" id="cd00448">
    <property type="entry name" value="YjgF_YER057c_UK114_family"/>
    <property type="match status" value="1"/>
</dbReference>
<dbReference type="PANTHER" id="PTHR43857:SF1">
    <property type="entry name" value="YJGH FAMILY PROTEIN"/>
    <property type="match status" value="1"/>
</dbReference>
<protein>
    <submittedName>
        <fullName evidence="2">Enamine deaminase RidA, house cleaning of reactive enamine intermediates, YjgF/YER057c/UK114 family</fullName>
    </submittedName>
</protein>
<dbReference type="PANTHER" id="PTHR43857">
    <property type="entry name" value="BLR7761 PROTEIN"/>
    <property type="match status" value="1"/>
</dbReference>
<evidence type="ECO:0000256" key="1">
    <source>
        <dbReference type="SAM" id="MobiDB-lite"/>
    </source>
</evidence>
<name>A0A1H3D0S9_9RHOB</name>
<dbReference type="Proteomes" id="UP000198539">
    <property type="component" value="Unassembled WGS sequence"/>
</dbReference>
<dbReference type="Gene3D" id="3.30.1330.40">
    <property type="entry name" value="RutC-like"/>
    <property type="match status" value="1"/>
</dbReference>
<evidence type="ECO:0000313" key="3">
    <source>
        <dbReference type="Proteomes" id="UP000198539"/>
    </source>
</evidence>
<dbReference type="SUPFAM" id="SSF55298">
    <property type="entry name" value="YjgF-like"/>
    <property type="match status" value="1"/>
</dbReference>
<feature type="region of interest" description="Disordered" evidence="1">
    <location>
        <begin position="1"/>
        <end position="24"/>
    </location>
</feature>
<keyword evidence="3" id="KW-1185">Reference proteome</keyword>
<dbReference type="STRING" id="564137.SAMN04488238_11137"/>
<sequence>MPAIGNLGGRRMSNTGEGEPGITLASPPGVFPVAGYHHASLAGGMIHVAGQVARDESGNWVGGEDAGAQAVQIYRNIGRILAHMGADPENVVKIMVYMTDRENWEGVAQARRDFFGDHRPPHTGLIVAGLGGPKVKIEIEVTAWLPPIRSADNS</sequence>
<dbReference type="InterPro" id="IPR035959">
    <property type="entry name" value="RutC-like_sf"/>
</dbReference>
<gene>
    <name evidence="2" type="ORF">SAMN04488238_11137</name>
</gene>
<dbReference type="Pfam" id="PF01042">
    <property type="entry name" value="Ribonuc_L-PSP"/>
    <property type="match status" value="1"/>
</dbReference>
<dbReference type="AlphaFoldDB" id="A0A1H3D0S9"/>
<dbReference type="InterPro" id="IPR006175">
    <property type="entry name" value="YjgF/YER057c/UK114"/>
</dbReference>